<organism evidence="6 7">
    <name type="scientific">Gracilibacillus halophilus YIM-C55.5</name>
    <dbReference type="NCBI Taxonomy" id="1308866"/>
    <lineage>
        <taxon>Bacteria</taxon>
        <taxon>Bacillati</taxon>
        <taxon>Bacillota</taxon>
        <taxon>Bacilli</taxon>
        <taxon>Bacillales</taxon>
        <taxon>Bacillaceae</taxon>
        <taxon>Gracilibacillus</taxon>
    </lineage>
</organism>
<dbReference type="EMBL" id="APML01000024">
    <property type="protein sequence ID" value="ENH97064.1"/>
    <property type="molecule type" value="Genomic_DNA"/>
</dbReference>
<dbReference type="OrthoDB" id="1679205at2"/>
<evidence type="ECO:0000256" key="1">
    <source>
        <dbReference type="ARBA" id="ARBA00022475"/>
    </source>
</evidence>
<dbReference type="Proteomes" id="UP000012283">
    <property type="component" value="Unassembled WGS sequence"/>
</dbReference>
<dbReference type="STRING" id="1308866.J416_07707"/>
<dbReference type="AlphaFoldDB" id="N4WCX7"/>
<comment type="caution">
    <text evidence="6">The sequence shown here is derived from an EMBL/GenBank/DDBJ whole genome shotgun (WGS) entry which is preliminary data.</text>
</comment>
<keyword evidence="3 5" id="KW-1133">Transmembrane helix</keyword>
<feature type="transmembrane region" description="Helical" evidence="5">
    <location>
        <begin position="35"/>
        <end position="59"/>
    </location>
</feature>
<feature type="transmembrane region" description="Helical" evidence="5">
    <location>
        <begin position="146"/>
        <end position="166"/>
    </location>
</feature>
<dbReference type="Pfam" id="PF02659">
    <property type="entry name" value="Mntp"/>
    <property type="match status" value="1"/>
</dbReference>
<dbReference type="PATRIC" id="fig|1308866.3.peg.1555"/>
<gene>
    <name evidence="6" type="ORF">J416_07707</name>
</gene>
<keyword evidence="7" id="KW-1185">Reference proteome</keyword>
<keyword evidence="4 5" id="KW-0472">Membrane</keyword>
<proteinExistence type="predicted"/>
<dbReference type="PANTHER" id="PTHR35529">
    <property type="entry name" value="MANGANESE EFFLUX PUMP MNTP-RELATED"/>
    <property type="match status" value="1"/>
</dbReference>
<evidence type="ECO:0000313" key="6">
    <source>
        <dbReference type="EMBL" id="ENH97064.1"/>
    </source>
</evidence>
<name>N4WCX7_9BACI</name>
<feature type="transmembrane region" description="Helical" evidence="5">
    <location>
        <begin position="119"/>
        <end position="140"/>
    </location>
</feature>
<evidence type="ECO:0000256" key="2">
    <source>
        <dbReference type="ARBA" id="ARBA00022692"/>
    </source>
</evidence>
<sequence>MLWFVAVAISLDSLFVAFTYGLRNVQLPWKEVMKIAVTVGAVFGLAMVSGSMISMVIPLEYLERISGLLLLIIGFLLVVSCLIKQNKPSNHRLSTLINIMKKPVSADFDQSGEINGMEAVWIGIALSLDSIGAGISLSFIASPILFTSFFVCLITGCFLIIGVSLGKSCAYIKGVQRMSLLPGCLLMLIGVWKIIIV</sequence>
<evidence type="ECO:0000256" key="3">
    <source>
        <dbReference type="ARBA" id="ARBA00022989"/>
    </source>
</evidence>
<dbReference type="NCBIfam" id="TIGR02840">
    <property type="entry name" value="spore_YtaF"/>
    <property type="match status" value="1"/>
</dbReference>
<dbReference type="PANTHER" id="PTHR35529:SF2">
    <property type="entry name" value="SPORULATION PROTEIN YTAF-RELATED"/>
    <property type="match status" value="1"/>
</dbReference>
<dbReference type="RefSeq" id="WP_003467623.1">
    <property type="nucleotide sequence ID" value="NZ_APML01000024.1"/>
</dbReference>
<dbReference type="InterPro" id="IPR014205">
    <property type="entry name" value="Spore_YtaF"/>
</dbReference>
<protein>
    <submittedName>
        <fullName evidence="6">Integral inner membrane protein</fullName>
    </submittedName>
</protein>
<accession>N4WCX7</accession>
<keyword evidence="1" id="KW-1003">Cell membrane</keyword>
<keyword evidence="2 5" id="KW-0812">Transmembrane</keyword>
<reference evidence="6 7" key="1">
    <citation type="submission" date="2013-03" db="EMBL/GenBank/DDBJ databases">
        <title>Draft genome sequence of Gracibacillus halophilus YIM-C55.5, a moderately halophilic and thermophilic organism from the Xiaochaidamu salt lake.</title>
        <authorList>
            <person name="Sugumar T."/>
            <person name="Polireddy D.R."/>
            <person name="Antony A."/>
            <person name="Madhava Y.R."/>
            <person name="Sivakumar N."/>
        </authorList>
    </citation>
    <scope>NUCLEOTIDE SEQUENCE [LARGE SCALE GENOMIC DNA]</scope>
    <source>
        <strain evidence="6 7">YIM-C55.5</strain>
    </source>
</reference>
<dbReference type="eggNOG" id="COG1971">
    <property type="taxonomic scope" value="Bacteria"/>
</dbReference>
<evidence type="ECO:0000256" key="5">
    <source>
        <dbReference type="SAM" id="Phobius"/>
    </source>
</evidence>
<feature type="transmembrane region" description="Helical" evidence="5">
    <location>
        <begin position="6"/>
        <end position="23"/>
    </location>
</feature>
<evidence type="ECO:0000313" key="7">
    <source>
        <dbReference type="Proteomes" id="UP000012283"/>
    </source>
</evidence>
<feature type="transmembrane region" description="Helical" evidence="5">
    <location>
        <begin position="178"/>
        <end position="196"/>
    </location>
</feature>
<feature type="transmembrane region" description="Helical" evidence="5">
    <location>
        <begin position="65"/>
        <end position="83"/>
    </location>
</feature>
<dbReference type="InterPro" id="IPR003810">
    <property type="entry name" value="Mntp/YtaF"/>
</dbReference>
<evidence type="ECO:0000256" key="4">
    <source>
        <dbReference type="ARBA" id="ARBA00023136"/>
    </source>
</evidence>